<keyword evidence="4" id="KW-1185">Reference proteome</keyword>
<keyword evidence="1" id="KW-0175">Coiled coil</keyword>
<evidence type="ECO:0008006" key="5">
    <source>
        <dbReference type="Google" id="ProtNLM"/>
    </source>
</evidence>
<feature type="coiled-coil region" evidence="1">
    <location>
        <begin position="168"/>
        <end position="202"/>
    </location>
</feature>
<protein>
    <recommendedName>
        <fullName evidence="5">SWI5-dependent HO expression protein 3</fullName>
    </recommendedName>
</protein>
<accession>A0ABR3ERM2</accession>
<evidence type="ECO:0000256" key="2">
    <source>
        <dbReference type="SAM" id="MobiDB-lite"/>
    </source>
</evidence>
<evidence type="ECO:0000313" key="4">
    <source>
        <dbReference type="Proteomes" id="UP001465976"/>
    </source>
</evidence>
<sequence>MSYTHRERSYSVSARSDSNPQHQNGPAASRPYKPRNGRAHANRQWLPRVLDAKNKELSAAKADLERLRDENRELHAIVHAEISKAGMEMERHNVEFREVLHARDIFCAAKMAQERKEFNDRERVLRQLLNHQMKEREEMSHSYEALRASRVSMHEHLATIDSVRRRLTNDHEAKFQELTTQLEDFREKLERAECIVAEHRAVVVSKEKVIAQLHSELAAIAGQHQPLRFSVDSNSPQAVTDDTEMASILEVSVHC</sequence>
<comment type="caution">
    <text evidence="3">The sequence shown here is derived from an EMBL/GenBank/DDBJ whole genome shotgun (WGS) entry which is preliminary data.</text>
</comment>
<gene>
    <name evidence="3" type="ORF">V5O48_016485</name>
</gene>
<reference evidence="3 4" key="1">
    <citation type="submission" date="2024-02" db="EMBL/GenBank/DDBJ databases">
        <title>A draft genome for the cacao thread blight pathogen Marasmius crinis-equi.</title>
        <authorList>
            <person name="Cohen S.P."/>
            <person name="Baruah I.K."/>
            <person name="Amoako-Attah I."/>
            <person name="Bukari Y."/>
            <person name="Meinhardt L.W."/>
            <person name="Bailey B.A."/>
        </authorList>
    </citation>
    <scope>NUCLEOTIDE SEQUENCE [LARGE SCALE GENOMIC DNA]</scope>
    <source>
        <strain evidence="3 4">GH-76</strain>
    </source>
</reference>
<dbReference type="EMBL" id="JBAHYK010002221">
    <property type="protein sequence ID" value="KAL0565537.1"/>
    <property type="molecule type" value="Genomic_DNA"/>
</dbReference>
<evidence type="ECO:0000256" key="1">
    <source>
        <dbReference type="SAM" id="Coils"/>
    </source>
</evidence>
<feature type="coiled-coil region" evidence="1">
    <location>
        <begin position="50"/>
        <end position="77"/>
    </location>
</feature>
<proteinExistence type="predicted"/>
<feature type="region of interest" description="Disordered" evidence="2">
    <location>
        <begin position="1"/>
        <end position="44"/>
    </location>
</feature>
<dbReference type="Proteomes" id="UP001465976">
    <property type="component" value="Unassembled WGS sequence"/>
</dbReference>
<name>A0ABR3ERM2_9AGAR</name>
<organism evidence="3 4">
    <name type="scientific">Marasmius crinis-equi</name>
    <dbReference type="NCBI Taxonomy" id="585013"/>
    <lineage>
        <taxon>Eukaryota</taxon>
        <taxon>Fungi</taxon>
        <taxon>Dikarya</taxon>
        <taxon>Basidiomycota</taxon>
        <taxon>Agaricomycotina</taxon>
        <taxon>Agaricomycetes</taxon>
        <taxon>Agaricomycetidae</taxon>
        <taxon>Agaricales</taxon>
        <taxon>Marasmiineae</taxon>
        <taxon>Marasmiaceae</taxon>
        <taxon>Marasmius</taxon>
    </lineage>
</organism>
<feature type="compositionally biased region" description="Basic residues" evidence="2">
    <location>
        <begin position="32"/>
        <end position="41"/>
    </location>
</feature>
<feature type="compositionally biased region" description="Polar residues" evidence="2">
    <location>
        <begin position="10"/>
        <end position="26"/>
    </location>
</feature>
<evidence type="ECO:0000313" key="3">
    <source>
        <dbReference type="EMBL" id="KAL0565537.1"/>
    </source>
</evidence>